<dbReference type="SUPFAM" id="SSF81901">
    <property type="entry name" value="HCP-like"/>
    <property type="match status" value="1"/>
</dbReference>
<proteinExistence type="predicted"/>
<keyword evidence="2" id="KW-1185">Reference proteome</keyword>
<evidence type="ECO:0000313" key="2">
    <source>
        <dbReference type="Proteomes" id="UP001224775"/>
    </source>
</evidence>
<name>A0AAD8Y889_9STRA</name>
<protein>
    <submittedName>
        <fullName evidence="1">Uncharacterized protein</fullName>
    </submittedName>
</protein>
<sequence length="123" mass="13894">MLSLLYRDGRGVEKNEGKEWHQLEEAAIAGHVGARFTLAHNEKTRRGRTDRAVKHLIIAANLGCDYSMKALKQCHENGEVDDDKFTTALHAHQAAVDEMNSPQREEQANYERSIEEWFCAGNG</sequence>
<evidence type="ECO:0000313" key="1">
    <source>
        <dbReference type="EMBL" id="KAK1740375.1"/>
    </source>
</evidence>
<dbReference type="Proteomes" id="UP001224775">
    <property type="component" value="Unassembled WGS sequence"/>
</dbReference>
<comment type="caution">
    <text evidence="1">The sequence shown here is derived from an EMBL/GenBank/DDBJ whole genome shotgun (WGS) entry which is preliminary data.</text>
</comment>
<reference evidence="1" key="1">
    <citation type="submission" date="2023-06" db="EMBL/GenBank/DDBJ databases">
        <title>Survivors Of The Sea: Transcriptome response of Skeletonema marinoi to long-term dormancy.</title>
        <authorList>
            <person name="Pinder M.I.M."/>
            <person name="Kourtchenko O."/>
            <person name="Robertson E.K."/>
            <person name="Larsson T."/>
            <person name="Maumus F."/>
            <person name="Osuna-Cruz C.M."/>
            <person name="Vancaester E."/>
            <person name="Stenow R."/>
            <person name="Vandepoele K."/>
            <person name="Ploug H."/>
            <person name="Bruchert V."/>
            <person name="Godhe A."/>
            <person name="Topel M."/>
        </authorList>
    </citation>
    <scope>NUCLEOTIDE SEQUENCE</scope>
    <source>
        <strain evidence="1">R05AC</strain>
    </source>
</reference>
<gene>
    <name evidence="1" type="ORF">QTG54_009325</name>
</gene>
<accession>A0AAD8Y889</accession>
<dbReference type="Gene3D" id="1.25.40.10">
    <property type="entry name" value="Tetratricopeptide repeat domain"/>
    <property type="match status" value="1"/>
</dbReference>
<organism evidence="1 2">
    <name type="scientific">Skeletonema marinoi</name>
    <dbReference type="NCBI Taxonomy" id="267567"/>
    <lineage>
        <taxon>Eukaryota</taxon>
        <taxon>Sar</taxon>
        <taxon>Stramenopiles</taxon>
        <taxon>Ochrophyta</taxon>
        <taxon>Bacillariophyta</taxon>
        <taxon>Coscinodiscophyceae</taxon>
        <taxon>Thalassiosirophycidae</taxon>
        <taxon>Thalassiosirales</taxon>
        <taxon>Skeletonemataceae</taxon>
        <taxon>Skeletonema</taxon>
        <taxon>Skeletonema marinoi-dohrnii complex</taxon>
    </lineage>
</organism>
<dbReference type="InterPro" id="IPR011990">
    <property type="entry name" value="TPR-like_helical_dom_sf"/>
</dbReference>
<dbReference type="EMBL" id="JATAAI010000016">
    <property type="protein sequence ID" value="KAK1740375.1"/>
    <property type="molecule type" value="Genomic_DNA"/>
</dbReference>
<dbReference type="AlphaFoldDB" id="A0AAD8Y889"/>